<dbReference type="Pfam" id="PF11794">
    <property type="entry name" value="HpaB_N"/>
    <property type="match status" value="1"/>
</dbReference>
<feature type="binding site" evidence="4">
    <location>
        <begin position="147"/>
        <end position="149"/>
    </location>
    <ligand>
        <name>FAD</name>
        <dbReference type="ChEBI" id="CHEBI:57692"/>
    </ligand>
</feature>
<dbReference type="GO" id="GO:0004497">
    <property type="term" value="F:monooxygenase activity"/>
    <property type="evidence" value="ECO:0007669"/>
    <property type="project" value="UniProtKB-KW"/>
</dbReference>
<dbReference type="Gene3D" id="1.20.140.10">
    <property type="entry name" value="Butyryl-CoA Dehydrogenase, subunit A, domain 3"/>
    <property type="match status" value="1"/>
</dbReference>
<dbReference type="InterPro" id="IPR009100">
    <property type="entry name" value="AcylCoA_DH/oxidase_NM_dom_sf"/>
</dbReference>
<dbReference type="OrthoDB" id="7233724at2"/>
<evidence type="ECO:0000259" key="5">
    <source>
        <dbReference type="Pfam" id="PF03241"/>
    </source>
</evidence>
<dbReference type="InterPro" id="IPR036250">
    <property type="entry name" value="AcylCo_DH-like_C"/>
</dbReference>
<dbReference type="Gene3D" id="1.10.3140.10">
    <property type="entry name" value="4-hydroxybutyryl-coa dehydratase, domain 1"/>
    <property type="match status" value="1"/>
</dbReference>
<reference evidence="8" key="1">
    <citation type="submission" date="2017-02" db="EMBL/GenBank/DDBJ databases">
        <authorList>
            <person name="Varghese N."/>
            <person name="Submissions S."/>
        </authorList>
    </citation>
    <scope>NUCLEOTIDE SEQUENCE [LARGE SCALE GENOMIC DNA]</scope>
    <source>
        <strain evidence="8">ATCC 27094</strain>
    </source>
</reference>
<dbReference type="STRING" id="225324.SAMN02745126_03387"/>
<evidence type="ECO:0000256" key="2">
    <source>
        <dbReference type="ARBA" id="ARBA00022827"/>
    </source>
</evidence>
<evidence type="ECO:0000313" key="7">
    <source>
        <dbReference type="EMBL" id="SKA06144.1"/>
    </source>
</evidence>
<dbReference type="PANTHER" id="PTHR36117">
    <property type="entry name" value="4-HYDROXYPHENYLACETATE 3-MONOOXYGENASE-RELATED"/>
    <property type="match status" value="1"/>
</dbReference>
<dbReference type="EMBL" id="FUWJ01000003">
    <property type="protein sequence ID" value="SKA06144.1"/>
    <property type="molecule type" value="Genomic_DNA"/>
</dbReference>
<evidence type="ECO:0000259" key="6">
    <source>
        <dbReference type="Pfam" id="PF11794"/>
    </source>
</evidence>
<organism evidence="7 8">
    <name type="scientific">Enhydrobacter aerosaccus</name>
    <dbReference type="NCBI Taxonomy" id="225324"/>
    <lineage>
        <taxon>Bacteria</taxon>
        <taxon>Pseudomonadati</taxon>
        <taxon>Pseudomonadota</taxon>
        <taxon>Alphaproteobacteria</taxon>
        <taxon>Hyphomicrobiales</taxon>
        <taxon>Enhydrobacter</taxon>
    </lineage>
</organism>
<dbReference type="PIRSF" id="PIRSF000331">
    <property type="entry name" value="HpaA_HpaB"/>
    <property type="match status" value="1"/>
</dbReference>
<evidence type="ECO:0000313" key="8">
    <source>
        <dbReference type="Proteomes" id="UP000190092"/>
    </source>
</evidence>
<dbReference type="AlphaFoldDB" id="A0A1T4QR30"/>
<name>A0A1T4QR30_9HYPH</name>
<evidence type="ECO:0000256" key="1">
    <source>
        <dbReference type="ARBA" id="ARBA00022630"/>
    </source>
</evidence>
<dbReference type="SUPFAM" id="SSF47203">
    <property type="entry name" value="Acyl-CoA dehydrogenase C-terminal domain-like"/>
    <property type="match status" value="1"/>
</dbReference>
<dbReference type="InterPro" id="IPR024719">
    <property type="entry name" value="HpaB/PvcC/4-BUDH_C"/>
</dbReference>
<dbReference type="Gene3D" id="2.40.110.10">
    <property type="entry name" value="Butyryl-CoA Dehydrogenase, subunit A, domain 2"/>
    <property type="match status" value="1"/>
</dbReference>
<keyword evidence="1" id="KW-0285">Flavoprotein</keyword>
<dbReference type="SUPFAM" id="SSF56645">
    <property type="entry name" value="Acyl-CoA dehydrogenase NM domain-like"/>
    <property type="match status" value="1"/>
</dbReference>
<evidence type="ECO:0000256" key="3">
    <source>
        <dbReference type="ARBA" id="ARBA00023002"/>
    </source>
</evidence>
<dbReference type="RefSeq" id="WP_085935065.1">
    <property type="nucleotide sequence ID" value="NZ_FUWJ01000003.1"/>
</dbReference>
<feature type="domain" description="HpaB/PvcC/4-BUDH C-terminal" evidence="5">
    <location>
        <begin position="279"/>
        <end position="475"/>
    </location>
</feature>
<keyword evidence="3" id="KW-0560">Oxidoreductase</keyword>
<dbReference type="InterPro" id="IPR004925">
    <property type="entry name" value="HpaB/PvcC/4-BUDH"/>
</dbReference>
<feature type="domain" description="HpaB/PvcC/4-BUDH N-terminal" evidence="6">
    <location>
        <begin position="5"/>
        <end position="270"/>
    </location>
</feature>
<keyword evidence="8" id="KW-1185">Reference proteome</keyword>
<keyword evidence="2 4" id="KW-0274">FAD</keyword>
<dbReference type="Pfam" id="PF03241">
    <property type="entry name" value="HpaB"/>
    <property type="match status" value="1"/>
</dbReference>
<dbReference type="GO" id="GO:0016627">
    <property type="term" value="F:oxidoreductase activity, acting on the CH-CH group of donors"/>
    <property type="evidence" value="ECO:0007669"/>
    <property type="project" value="InterPro"/>
</dbReference>
<evidence type="ECO:0000256" key="4">
    <source>
        <dbReference type="PIRSR" id="PIRSR000331-2"/>
    </source>
</evidence>
<feature type="binding site" evidence="4">
    <location>
        <position position="190"/>
    </location>
    <ligand>
        <name>FAD</name>
        <dbReference type="ChEBI" id="CHEBI:57692"/>
    </ligand>
</feature>
<dbReference type="PANTHER" id="PTHR36117:SF3">
    <property type="entry name" value="4-HYDROXYPHENYLACETATE 3-MONOOXYGENASE-RELATED"/>
    <property type="match status" value="1"/>
</dbReference>
<sequence length="499" mass="55603">MAARTGEQFLRGLKDGRELWVGGERVRSIVDHPALTGAAHALAEVFDLQHAAADDCLMPDPETGEPINVSHMIPHSREDLLRRHRGLERVAEYSVGLMGRTPDYMNVTFAGFAGRRDEWARNGNDEGADNLVRYQKKLAREDISLTHTIVHSTVDLAKGKYPVGFDPVQLHKVENTSNGILVRGSRVLATLAPFADELAVYPGSAMPNAADVHALAFCIPMDTPGLKFICRDSVAVNTNRYEHPFSSRFDEQDAFVIFDDVEVPRDRLFIDANLEVYNTVMKTSWWSNIMQQTMIRAQTKLEFAWGLATRMAEAINSASQPPTQQLLGEIAMYAEFARSSVFAAEQAAHEHGNGLWCCDGRPLLALRAALPTWFPRVNEIIRVVGSHNLLTTPALGALQDKDLRPLIDKYLRGVGIDAEQRSRLFRLAWDFTGTALGSRNEQYERFYLGSVGRNLINAQLFTDRKRANRLLDRFLLEDCDGTQQASPSALPRSLGQAAS</sequence>
<protein>
    <submittedName>
        <fullName evidence="7">4-hydroxyphenylacetate 3-monooxygenase</fullName>
    </submittedName>
</protein>
<dbReference type="Proteomes" id="UP000190092">
    <property type="component" value="Unassembled WGS sequence"/>
</dbReference>
<dbReference type="InterPro" id="IPR024674">
    <property type="entry name" value="HpaB/PvcC/4-BUDH_N"/>
</dbReference>
<dbReference type="InterPro" id="IPR046373">
    <property type="entry name" value="Acyl-CoA_Oxase/DH_mid-dom_sf"/>
</dbReference>
<keyword evidence="7" id="KW-0503">Monooxygenase</keyword>
<accession>A0A1T4QR30</accession>
<proteinExistence type="predicted"/>
<gene>
    <name evidence="7" type="ORF">SAMN02745126_03387</name>
</gene>